<reference evidence="3" key="1">
    <citation type="submission" date="2021-11" db="EMBL/GenBank/DDBJ databases">
        <title>Draft genome sequence of Alcaligenes endophyticus type strain CCUG 75668T.</title>
        <authorList>
            <person name="Salva-Serra F."/>
            <person name="Duran R.E."/>
            <person name="Seeger M."/>
            <person name="Moore E.R.B."/>
            <person name="Jaen-Luchoro D."/>
        </authorList>
    </citation>
    <scope>NUCLEOTIDE SEQUENCE</scope>
    <source>
        <strain evidence="3">CCUG 75668</strain>
    </source>
</reference>
<dbReference type="PANTHER" id="PTHR42928:SF5">
    <property type="entry name" value="BLR1237 PROTEIN"/>
    <property type="match status" value="1"/>
</dbReference>
<sequence>MLRIISRFVSAVCFIVSGSAYAADYPSKPIKMNIGFSAGSATDLIGRILSEQLSKRLDQPIIVENKVGAGGSIAAQDTARSSADGYHILLVSSAIAVNSAVYQAADAVLDELAPIALIGYLPTVLMVSNDLPVSTMSEFIEYTKTNPGKVNFGSSGIGGSTHMAMEAFAGYTDTELMHIPYKGNGQASVALLGNEIDAMMETLLLAAPVINTGRAKGLAISTEQRSTLIPDVPTFTEAGVSDYDHSLFFGVMGPKNMPPALIEKLNSEINAVLQSPATRDRLVQTAGLTIANSTAQEFKEILVDEVELWKKVASSAGIAPQ</sequence>
<dbReference type="SUPFAM" id="SSF53850">
    <property type="entry name" value="Periplasmic binding protein-like II"/>
    <property type="match status" value="1"/>
</dbReference>
<evidence type="ECO:0000313" key="3">
    <source>
        <dbReference type="EMBL" id="MDN4119943.1"/>
    </source>
</evidence>
<dbReference type="Proteomes" id="UP001168613">
    <property type="component" value="Unassembled WGS sequence"/>
</dbReference>
<keyword evidence="2" id="KW-0732">Signal</keyword>
<comment type="similarity">
    <text evidence="1">Belongs to the UPF0065 (bug) family.</text>
</comment>
<feature type="chain" id="PRO_5046313203" evidence="2">
    <location>
        <begin position="23"/>
        <end position="321"/>
    </location>
</feature>
<dbReference type="RefSeq" id="WP_266122719.1">
    <property type="nucleotide sequence ID" value="NZ_JAJHNU010000001.1"/>
</dbReference>
<dbReference type="EMBL" id="JAJHNU010000001">
    <property type="protein sequence ID" value="MDN4119943.1"/>
    <property type="molecule type" value="Genomic_DNA"/>
</dbReference>
<dbReference type="InterPro" id="IPR005064">
    <property type="entry name" value="BUG"/>
</dbReference>
<protein>
    <submittedName>
        <fullName evidence="3">Tripartite tricarboxylate transporter substrate binding protein</fullName>
    </submittedName>
</protein>
<dbReference type="CDD" id="cd07012">
    <property type="entry name" value="PBP2_Bug_TTT"/>
    <property type="match status" value="1"/>
</dbReference>
<comment type="caution">
    <text evidence="3">The sequence shown here is derived from an EMBL/GenBank/DDBJ whole genome shotgun (WGS) entry which is preliminary data.</text>
</comment>
<dbReference type="PIRSF" id="PIRSF017082">
    <property type="entry name" value="YflP"/>
    <property type="match status" value="1"/>
</dbReference>
<evidence type="ECO:0000313" key="4">
    <source>
        <dbReference type="Proteomes" id="UP001168613"/>
    </source>
</evidence>
<proteinExistence type="inferred from homology"/>
<dbReference type="InterPro" id="IPR042100">
    <property type="entry name" value="Bug_dom1"/>
</dbReference>
<evidence type="ECO:0000256" key="1">
    <source>
        <dbReference type="ARBA" id="ARBA00006987"/>
    </source>
</evidence>
<accession>A0ABT8EFA6</accession>
<organism evidence="3 4">
    <name type="scientific">Alcaligenes endophyticus</name>
    <dbReference type="NCBI Taxonomy" id="1929088"/>
    <lineage>
        <taxon>Bacteria</taxon>
        <taxon>Pseudomonadati</taxon>
        <taxon>Pseudomonadota</taxon>
        <taxon>Betaproteobacteria</taxon>
        <taxon>Burkholderiales</taxon>
        <taxon>Alcaligenaceae</taxon>
        <taxon>Alcaligenes</taxon>
    </lineage>
</organism>
<dbReference type="Gene3D" id="3.40.190.150">
    <property type="entry name" value="Bordetella uptake gene, domain 1"/>
    <property type="match status" value="1"/>
</dbReference>
<dbReference type="Gene3D" id="3.40.190.10">
    <property type="entry name" value="Periplasmic binding protein-like II"/>
    <property type="match status" value="1"/>
</dbReference>
<evidence type="ECO:0000256" key="2">
    <source>
        <dbReference type="SAM" id="SignalP"/>
    </source>
</evidence>
<dbReference type="PANTHER" id="PTHR42928">
    <property type="entry name" value="TRICARBOXYLATE-BINDING PROTEIN"/>
    <property type="match status" value="1"/>
</dbReference>
<name>A0ABT8EFA6_9BURK</name>
<feature type="signal peptide" evidence="2">
    <location>
        <begin position="1"/>
        <end position="22"/>
    </location>
</feature>
<gene>
    <name evidence="3" type="ORF">LMS43_01440</name>
</gene>
<dbReference type="Pfam" id="PF03401">
    <property type="entry name" value="TctC"/>
    <property type="match status" value="1"/>
</dbReference>
<keyword evidence="4" id="KW-1185">Reference proteome</keyword>